<dbReference type="RefSeq" id="YP_009813025.1">
    <property type="nucleotide sequence ID" value="NC_048073.1"/>
</dbReference>
<reference evidence="1 2" key="1">
    <citation type="submission" date="2018-08" db="EMBL/GenBank/DDBJ databases">
        <title>Characterization and Complete Genome Sequence Analysis of a Lytic Bacteriophage FEC19 infecting Escherichia coli O157:H7.</title>
        <authorList>
            <person name="Fan C."/>
            <person name="Zhao C."/>
            <person name="Tie D."/>
            <person name="Sun Y."/>
        </authorList>
    </citation>
    <scope>NUCLEOTIDE SEQUENCE [LARGE SCALE GENOMIC DNA]</scope>
</reference>
<evidence type="ECO:0000313" key="1">
    <source>
        <dbReference type="EMBL" id="AYD85488.1"/>
    </source>
</evidence>
<accession>A0A386KIL2</accession>
<dbReference type="KEGG" id="vg:55004100"/>
<proteinExistence type="predicted"/>
<organism evidence="1 2">
    <name type="scientific">Escherichia phage FEC19</name>
    <dbReference type="NCBI Taxonomy" id="2315486"/>
    <lineage>
        <taxon>Viruses</taxon>
        <taxon>Duplodnaviria</taxon>
        <taxon>Heunggongvirae</taxon>
        <taxon>Uroviricota</taxon>
        <taxon>Caudoviricetes</taxon>
        <taxon>Lindbergviridae</taxon>
        <taxon>Wifcevirus</taxon>
        <taxon>Wifcevirus FEC19</taxon>
    </lineage>
</organism>
<protein>
    <submittedName>
        <fullName evidence="1">Uncharacterized protein</fullName>
    </submittedName>
</protein>
<dbReference type="Proteomes" id="UP000268320">
    <property type="component" value="Genome"/>
</dbReference>
<evidence type="ECO:0000313" key="2">
    <source>
        <dbReference type="Proteomes" id="UP000268320"/>
    </source>
</evidence>
<keyword evidence="2" id="KW-1185">Reference proteome</keyword>
<dbReference type="EMBL" id="MH816966">
    <property type="protein sequence ID" value="AYD85488.1"/>
    <property type="molecule type" value="Genomic_DNA"/>
</dbReference>
<sequence length="138" mass="15513">MKITNKQTGRKVEIKISKMTAMEGWNIQRRFIEFAMSKDPAFRSEYTMEVLSFAKVELDVGQEIPLSTGALIDNHLGDWENLKLVFEAVLMENGINPETHAEREGYWEQAGGEMAAAFIGESMRLIAPFLSGETPNKG</sequence>
<dbReference type="GeneID" id="55004100"/>
<name>A0A386KIL2_9CAUD</name>